<keyword evidence="5 6" id="KW-0233">DNA recombination</keyword>
<evidence type="ECO:0000256" key="2">
    <source>
        <dbReference type="ARBA" id="ARBA00010961"/>
    </source>
</evidence>
<sequence>KQGFANKLKQIWLQPDYSSAKKYANSLMDEFEAKYPEAIKTLEEGLEDSLQFFSFAEIDSRKIASTNLLERLNREVRRRTRVVGIFPSMDSYIRLVTSYLIEYSEDWCSGRSYINPKIITSIEQERSKAA</sequence>
<dbReference type="PATRIC" id="fig|49338.4.peg.60"/>
<feature type="non-terminal residue" evidence="7">
    <location>
        <position position="1"/>
    </location>
</feature>
<organism evidence="7">
    <name type="scientific">Desulfitobacterium hafniense</name>
    <name type="common">Desulfitobacterium frappieri</name>
    <dbReference type="NCBI Taxonomy" id="49338"/>
    <lineage>
        <taxon>Bacteria</taxon>
        <taxon>Bacillati</taxon>
        <taxon>Bacillota</taxon>
        <taxon>Clostridia</taxon>
        <taxon>Eubacteriales</taxon>
        <taxon>Desulfitobacteriaceae</taxon>
        <taxon>Desulfitobacterium</taxon>
    </lineage>
</organism>
<evidence type="ECO:0000256" key="3">
    <source>
        <dbReference type="ARBA" id="ARBA00022578"/>
    </source>
</evidence>
<name>A0A098AV60_DESHA</name>
<accession>A0A098AV60</accession>
<dbReference type="GO" id="GO:0003677">
    <property type="term" value="F:DNA binding"/>
    <property type="evidence" value="ECO:0007669"/>
    <property type="project" value="UniProtKB-UniRule"/>
</dbReference>
<comment type="function">
    <text evidence="1 6">Required for the transposition of the insertion element.</text>
</comment>
<keyword evidence="6" id="KW-0814">Transposable element</keyword>
<dbReference type="InterPro" id="IPR001207">
    <property type="entry name" value="Transposase_mutator"/>
</dbReference>
<evidence type="ECO:0000256" key="5">
    <source>
        <dbReference type="ARBA" id="ARBA00023172"/>
    </source>
</evidence>
<comment type="similarity">
    <text evidence="2 6">Belongs to the transposase mutator family.</text>
</comment>
<dbReference type="GO" id="GO:0004803">
    <property type="term" value="F:transposase activity"/>
    <property type="evidence" value="ECO:0007669"/>
    <property type="project" value="UniProtKB-UniRule"/>
</dbReference>
<dbReference type="GO" id="GO:0006313">
    <property type="term" value="P:DNA transposition"/>
    <property type="evidence" value="ECO:0007669"/>
    <property type="project" value="UniProtKB-UniRule"/>
</dbReference>
<gene>
    <name evidence="7" type="ORF">DPCES_0055</name>
</gene>
<dbReference type="RefSeq" id="WP_208925077.1">
    <property type="nucleotide sequence ID" value="NZ_LK996017.1"/>
</dbReference>
<dbReference type="EMBL" id="LK996017">
    <property type="protein sequence ID" value="CDW99942.1"/>
    <property type="molecule type" value="Genomic_DNA"/>
</dbReference>
<dbReference type="Pfam" id="PF00872">
    <property type="entry name" value="Transposase_mut"/>
    <property type="match status" value="1"/>
</dbReference>
<evidence type="ECO:0000256" key="6">
    <source>
        <dbReference type="RuleBase" id="RU365089"/>
    </source>
</evidence>
<keyword evidence="3 6" id="KW-0815">Transposition</keyword>
<reference evidence="7" key="1">
    <citation type="submission" date="2014-07" db="EMBL/GenBank/DDBJ databases">
        <authorList>
            <person name="Hornung V.Bastian."/>
        </authorList>
    </citation>
    <scope>NUCLEOTIDE SEQUENCE</scope>
    <source>
        <strain evidence="7">PCE-S</strain>
    </source>
</reference>
<dbReference type="AlphaFoldDB" id="A0A098AV60"/>
<keyword evidence="4 6" id="KW-0238">DNA-binding</keyword>
<dbReference type="PANTHER" id="PTHR33217:SF7">
    <property type="entry name" value="TRANSPOSASE FOR INSERTION SEQUENCE ELEMENT IS1081"/>
    <property type="match status" value="1"/>
</dbReference>
<evidence type="ECO:0000256" key="4">
    <source>
        <dbReference type="ARBA" id="ARBA00023125"/>
    </source>
</evidence>
<proteinExistence type="inferred from homology"/>
<evidence type="ECO:0000313" key="7">
    <source>
        <dbReference type="EMBL" id="CDW99942.1"/>
    </source>
</evidence>
<dbReference type="PANTHER" id="PTHR33217">
    <property type="entry name" value="TRANSPOSASE FOR INSERTION SEQUENCE ELEMENT IS1081"/>
    <property type="match status" value="1"/>
</dbReference>
<protein>
    <recommendedName>
        <fullName evidence="6">Mutator family transposase</fullName>
    </recommendedName>
</protein>
<evidence type="ECO:0000256" key="1">
    <source>
        <dbReference type="ARBA" id="ARBA00002190"/>
    </source>
</evidence>